<dbReference type="EMBL" id="JANPWB010000012">
    <property type="protein sequence ID" value="KAJ1114023.1"/>
    <property type="molecule type" value="Genomic_DNA"/>
</dbReference>
<evidence type="ECO:0000256" key="1">
    <source>
        <dbReference type="SAM" id="MobiDB-lite"/>
    </source>
</evidence>
<comment type="caution">
    <text evidence="2">The sequence shown here is derived from an EMBL/GenBank/DDBJ whole genome shotgun (WGS) entry which is preliminary data.</text>
</comment>
<evidence type="ECO:0000313" key="3">
    <source>
        <dbReference type="Proteomes" id="UP001066276"/>
    </source>
</evidence>
<sequence>MRLGSPFGIRDVREGGFGSLAPERTCGLSSRDELGPRVRPSTAAERAQPARTREAVPPGGALVWGTECREPPLGGSGGGAEPHPVSGEAA</sequence>
<proteinExistence type="predicted"/>
<organism evidence="2 3">
    <name type="scientific">Pleurodeles waltl</name>
    <name type="common">Iberian ribbed newt</name>
    <dbReference type="NCBI Taxonomy" id="8319"/>
    <lineage>
        <taxon>Eukaryota</taxon>
        <taxon>Metazoa</taxon>
        <taxon>Chordata</taxon>
        <taxon>Craniata</taxon>
        <taxon>Vertebrata</taxon>
        <taxon>Euteleostomi</taxon>
        <taxon>Amphibia</taxon>
        <taxon>Batrachia</taxon>
        <taxon>Caudata</taxon>
        <taxon>Salamandroidea</taxon>
        <taxon>Salamandridae</taxon>
        <taxon>Pleurodelinae</taxon>
        <taxon>Pleurodeles</taxon>
    </lineage>
</organism>
<protein>
    <submittedName>
        <fullName evidence="2">Uncharacterized protein</fullName>
    </submittedName>
</protein>
<feature type="region of interest" description="Disordered" evidence="1">
    <location>
        <begin position="1"/>
        <end position="90"/>
    </location>
</feature>
<dbReference type="AlphaFoldDB" id="A0AAV7ND45"/>
<evidence type="ECO:0000313" key="2">
    <source>
        <dbReference type="EMBL" id="KAJ1114023.1"/>
    </source>
</evidence>
<name>A0AAV7ND45_PLEWA</name>
<dbReference type="Proteomes" id="UP001066276">
    <property type="component" value="Chromosome 8"/>
</dbReference>
<keyword evidence="3" id="KW-1185">Reference proteome</keyword>
<gene>
    <name evidence="2" type="ORF">NDU88_002262</name>
</gene>
<accession>A0AAV7ND45</accession>
<reference evidence="2" key="1">
    <citation type="journal article" date="2022" name="bioRxiv">
        <title>Sequencing and chromosome-scale assembly of the giantPleurodeles waltlgenome.</title>
        <authorList>
            <person name="Brown T."/>
            <person name="Elewa A."/>
            <person name="Iarovenko S."/>
            <person name="Subramanian E."/>
            <person name="Araus A.J."/>
            <person name="Petzold A."/>
            <person name="Susuki M."/>
            <person name="Suzuki K.-i.T."/>
            <person name="Hayashi T."/>
            <person name="Toyoda A."/>
            <person name="Oliveira C."/>
            <person name="Osipova E."/>
            <person name="Leigh N.D."/>
            <person name="Simon A."/>
            <person name="Yun M.H."/>
        </authorList>
    </citation>
    <scope>NUCLEOTIDE SEQUENCE</scope>
    <source>
        <strain evidence="2">20211129_DDA</strain>
        <tissue evidence="2">Liver</tissue>
    </source>
</reference>